<gene>
    <name evidence="2" type="ORF">ACFPMF_11540</name>
</gene>
<evidence type="ECO:0000313" key="2">
    <source>
        <dbReference type="EMBL" id="MFC5409944.1"/>
    </source>
</evidence>
<keyword evidence="1" id="KW-0812">Transmembrane</keyword>
<keyword evidence="1" id="KW-0472">Membrane</keyword>
<feature type="transmembrane region" description="Helical" evidence="1">
    <location>
        <begin position="34"/>
        <end position="54"/>
    </location>
</feature>
<name>A0ABW0I9H9_9BACT</name>
<proteinExistence type="predicted"/>
<evidence type="ECO:0000256" key="1">
    <source>
        <dbReference type="SAM" id="Phobius"/>
    </source>
</evidence>
<keyword evidence="1" id="KW-1133">Transmembrane helix</keyword>
<evidence type="ECO:0000313" key="3">
    <source>
        <dbReference type="Proteomes" id="UP001596106"/>
    </source>
</evidence>
<accession>A0ABW0I9H9</accession>
<dbReference type="EMBL" id="JBHSMA010000003">
    <property type="protein sequence ID" value="MFC5409944.1"/>
    <property type="molecule type" value="Genomic_DNA"/>
</dbReference>
<sequence>MAKLLKTLLVILMVITWLVTAVVAVLSPSVWGKVASIGTGLLVNGLLAFAYSCAGQRPSSFRDWFKM</sequence>
<organism evidence="2 3">
    <name type="scientific">Larkinella bovis</name>
    <dbReference type="NCBI Taxonomy" id="683041"/>
    <lineage>
        <taxon>Bacteria</taxon>
        <taxon>Pseudomonadati</taxon>
        <taxon>Bacteroidota</taxon>
        <taxon>Cytophagia</taxon>
        <taxon>Cytophagales</taxon>
        <taxon>Spirosomataceae</taxon>
        <taxon>Larkinella</taxon>
    </lineage>
</organism>
<keyword evidence="3" id="KW-1185">Reference proteome</keyword>
<comment type="caution">
    <text evidence="2">The sequence shown here is derived from an EMBL/GenBank/DDBJ whole genome shotgun (WGS) entry which is preliminary data.</text>
</comment>
<protein>
    <submittedName>
        <fullName evidence="2">Uncharacterized protein</fullName>
    </submittedName>
</protein>
<reference evidence="3" key="1">
    <citation type="journal article" date="2019" name="Int. J. Syst. Evol. Microbiol.">
        <title>The Global Catalogue of Microorganisms (GCM) 10K type strain sequencing project: providing services to taxonomists for standard genome sequencing and annotation.</title>
        <authorList>
            <consortium name="The Broad Institute Genomics Platform"/>
            <consortium name="The Broad Institute Genome Sequencing Center for Infectious Disease"/>
            <person name="Wu L."/>
            <person name="Ma J."/>
        </authorList>
    </citation>
    <scope>NUCLEOTIDE SEQUENCE [LARGE SCALE GENOMIC DNA]</scope>
    <source>
        <strain evidence="3">CCUG 55250</strain>
    </source>
</reference>
<dbReference type="Proteomes" id="UP001596106">
    <property type="component" value="Unassembled WGS sequence"/>
</dbReference>
<dbReference type="RefSeq" id="WP_379844740.1">
    <property type="nucleotide sequence ID" value="NZ_JBHSMA010000003.1"/>
</dbReference>